<feature type="chain" id="PRO_5013087128" evidence="8">
    <location>
        <begin position="22"/>
        <end position="42"/>
    </location>
</feature>
<evidence type="ECO:0000256" key="3">
    <source>
        <dbReference type="ARBA" id="ARBA00023136"/>
    </source>
</evidence>
<dbReference type="EMBL" id="FQUK01000016">
    <property type="protein sequence ID" value="SHE81513.1"/>
    <property type="molecule type" value="Genomic_DNA"/>
</dbReference>
<dbReference type="AlphaFoldDB" id="A0A1M4WKC5"/>
<dbReference type="STRING" id="213588.SAMN02745204_01189"/>
<feature type="signal peptide" evidence="8">
    <location>
        <begin position="1"/>
        <end position="21"/>
    </location>
</feature>
<keyword evidence="5" id="KW-0998">Cell outer membrane</keyword>
<reference evidence="10" key="1">
    <citation type="submission" date="2016-11" db="EMBL/GenBank/DDBJ databases">
        <authorList>
            <person name="Varghese N."/>
            <person name="Submissions S."/>
        </authorList>
    </citation>
    <scope>NUCLEOTIDE SEQUENCE [LARGE SCALE GENOMIC DNA]</scope>
    <source>
        <strain evidence="10">DSM 14834</strain>
    </source>
</reference>
<dbReference type="NCBIfam" id="NF047847">
    <property type="entry name" value="SS_mature_LptM"/>
    <property type="match status" value="1"/>
</dbReference>
<dbReference type="GO" id="GO:0009279">
    <property type="term" value="C:cell outer membrane"/>
    <property type="evidence" value="ECO:0007669"/>
    <property type="project" value="UniProtKB-SubCell"/>
</dbReference>
<gene>
    <name evidence="9" type="ORF">SAMN02745204_01189</name>
</gene>
<dbReference type="Pfam" id="PF13627">
    <property type="entry name" value="LptM_cons"/>
    <property type="match status" value="1"/>
</dbReference>
<dbReference type="InterPro" id="IPR032831">
    <property type="entry name" value="LptM_cons"/>
</dbReference>
<dbReference type="RefSeq" id="WP_084602370.1">
    <property type="nucleotide sequence ID" value="NZ_FQUK01000016.1"/>
</dbReference>
<accession>A0A1M4WKC5</accession>
<dbReference type="Proteomes" id="UP000242857">
    <property type="component" value="Unassembled WGS sequence"/>
</dbReference>
<comment type="subcellular location">
    <subcellularLocation>
        <location evidence="1">Cell outer membrane</location>
        <topology evidence="1">Lipid-anchor</topology>
    </subcellularLocation>
</comment>
<keyword evidence="3" id="KW-0472">Membrane</keyword>
<evidence type="ECO:0000256" key="8">
    <source>
        <dbReference type="SAM" id="SignalP"/>
    </source>
</evidence>
<evidence type="ECO:0000256" key="1">
    <source>
        <dbReference type="ARBA" id="ARBA00004459"/>
    </source>
</evidence>
<protein>
    <submittedName>
        <fullName evidence="9">Lipoprotein-attachment site-containing protein</fullName>
    </submittedName>
</protein>
<evidence type="ECO:0000313" key="9">
    <source>
        <dbReference type="EMBL" id="SHE81513.1"/>
    </source>
</evidence>
<feature type="region of interest" description="Disordered" evidence="7">
    <location>
        <begin position="23"/>
        <end position="42"/>
    </location>
</feature>
<dbReference type="PROSITE" id="PS51257">
    <property type="entry name" value="PROKAR_LIPOPROTEIN"/>
    <property type="match status" value="1"/>
</dbReference>
<evidence type="ECO:0000313" key="10">
    <source>
        <dbReference type="Proteomes" id="UP000242857"/>
    </source>
</evidence>
<proteinExistence type="predicted"/>
<evidence type="ECO:0000256" key="6">
    <source>
        <dbReference type="ARBA" id="ARBA00023288"/>
    </source>
</evidence>
<name>A0A1M4WKC5_9GAMM</name>
<keyword evidence="6 9" id="KW-0449">Lipoprotein</keyword>
<sequence length="42" mass="4347">MTKRFLLLALLITLLSACGNKGPLVLPDKTPPAPASQPSTDG</sequence>
<keyword evidence="10" id="KW-1185">Reference proteome</keyword>
<evidence type="ECO:0000256" key="5">
    <source>
        <dbReference type="ARBA" id="ARBA00023237"/>
    </source>
</evidence>
<organism evidence="9 10">
    <name type="scientific">Thermomonas hydrothermalis</name>
    <dbReference type="NCBI Taxonomy" id="213588"/>
    <lineage>
        <taxon>Bacteria</taxon>
        <taxon>Pseudomonadati</taxon>
        <taxon>Pseudomonadota</taxon>
        <taxon>Gammaproteobacteria</taxon>
        <taxon>Lysobacterales</taxon>
        <taxon>Lysobacteraceae</taxon>
        <taxon>Thermomonas</taxon>
    </lineage>
</organism>
<evidence type="ECO:0000256" key="2">
    <source>
        <dbReference type="ARBA" id="ARBA00022729"/>
    </source>
</evidence>
<keyword evidence="4" id="KW-0564">Palmitate</keyword>
<keyword evidence="2 8" id="KW-0732">Signal</keyword>
<evidence type="ECO:0000256" key="7">
    <source>
        <dbReference type="SAM" id="MobiDB-lite"/>
    </source>
</evidence>
<evidence type="ECO:0000256" key="4">
    <source>
        <dbReference type="ARBA" id="ARBA00023139"/>
    </source>
</evidence>